<dbReference type="GO" id="GO:0016740">
    <property type="term" value="F:transferase activity"/>
    <property type="evidence" value="ECO:0007669"/>
    <property type="project" value="UniProtKB-KW"/>
</dbReference>
<sequence length="254" mass="27159">MNDSPLTALVLAGSRQGAADPMAVAAGLTHKALIPIAGKPMISHVLDTLRATPAVGRIIVCIENPAVLSGILPADVETMPAAQGPSASVLAALRAHGTPLLVTTADNPLLRPAWVDAFLDGAGTADVAVGVATEEAIRRDVPNTARTFIRLSDLSFSGCNLFLFRTPVSIRVAEFWQRIEKERKRPLRMGWLLGPSVLLRFVTRRLDTTSLLARIRKLTGAQGKFVLMPDGRAAVDVDKPTDLELVRHIVDEAA</sequence>
<dbReference type="EMBL" id="WOSY01000009">
    <property type="protein sequence ID" value="NHN89031.1"/>
    <property type="molecule type" value="Genomic_DNA"/>
</dbReference>
<organism evidence="4 5">
    <name type="scientific">Acetobacter conturbans</name>
    <dbReference type="NCBI Taxonomy" id="1737472"/>
    <lineage>
        <taxon>Bacteria</taxon>
        <taxon>Pseudomonadati</taxon>
        <taxon>Pseudomonadota</taxon>
        <taxon>Alphaproteobacteria</taxon>
        <taxon>Acetobacterales</taxon>
        <taxon>Acetobacteraceae</taxon>
        <taxon>Acetobacter</taxon>
    </lineage>
</organism>
<reference evidence="4 5" key="1">
    <citation type="journal article" date="2020" name="Int. J. Syst. Evol. Microbiol.">
        <title>Novel acetic acid bacteria from cider fermentations: Acetobacter conturbans sp. nov. and Acetobacter fallax sp. nov.</title>
        <authorList>
            <person name="Sombolestani A.S."/>
            <person name="Cleenwerck I."/>
            <person name="Cnockaert M."/>
            <person name="Borremans W."/>
            <person name="Wieme A.D."/>
            <person name="De Vuyst L."/>
            <person name="Vandamme P."/>
        </authorList>
    </citation>
    <scope>NUCLEOTIDE SEQUENCE [LARGE SCALE GENOMIC DNA]</scope>
    <source>
        <strain evidence="4 5">LMG 1627</strain>
    </source>
</reference>
<proteinExistence type="predicted"/>
<comment type="caution">
    <text evidence="4">The sequence shown here is derived from an EMBL/GenBank/DDBJ whole genome shotgun (WGS) entry which is preliminary data.</text>
</comment>
<keyword evidence="1 4" id="KW-0808">Transferase</keyword>
<dbReference type="Proteomes" id="UP000631653">
    <property type="component" value="Unassembled WGS sequence"/>
</dbReference>
<dbReference type="InterPro" id="IPR029044">
    <property type="entry name" value="Nucleotide-diphossugar_trans"/>
</dbReference>
<protein>
    <submittedName>
        <fullName evidence="4">NTP transferase domain-containing protein</fullName>
    </submittedName>
</protein>
<evidence type="ECO:0000256" key="2">
    <source>
        <dbReference type="ARBA" id="ARBA00022842"/>
    </source>
</evidence>
<dbReference type="SUPFAM" id="SSF53448">
    <property type="entry name" value="Nucleotide-diphospho-sugar transferases"/>
    <property type="match status" value="1"/>
</dbReference>
<gene>
    <name evidence="4" type="ORF">GOB81_10350</name>
</gene>
<name>A0ABX0K2I3_9PROT</name>
<evidence type="ECO:0000259" key="3">
    <source>
        <dbReference type="Pfam" id="PF12804"/>
    </source>
</evidence>
<dbReference type="PANTHER" id="PTHR19136">
    <property type="entry name" value="MOLYBDENUM COFACTOR GUANYLYLTRANSFERASE"/>
    <property type="match status" value="1"/>
</dbReference>
<dbReference type="Gene3D" id="3.90.550.10">
    <property type="entry name" value="Spore Coat Polysaccharide Biosynthesis Protein SpsA, Chain A"/>
    <property type="match status" value="1"/>
</dbReference>
<evidence type="ECO:0000256" key="1">
    <source>
        <dbReference type="ARBA" id="ARBA00022679"/>
    </source>
</evidence>
<evidence type="ECO:0000313" key="4">
    <source>
        <dbReference type="EMBL" id="NHN89031.1"/>
    </source>
</evidence>
<feature type="domain" description="MobA-like NTP transferase" evidence="3">
    <location>
        <begin position="27"/>
        <end position="136"/>
    </location>
</feature>
<dbReference type="InterPro" id="IPR025877">
    <property type="entry name" value="MobA-like_NTP_Trfase"/>
</dbReference>
<keyword evidence="5" id="KW-1185">Reference proteome</keyword>
<accession>A0ABX0K2I3</accession>
<dbReference type="PANTHER" id="PTHR19136:SF81">
    <property type="entry name" value="MOLYBDENUM COFACTOR GUANYLYLTRANSFERASE"/>
    <property type="match status" value="1"/>
</dbReference>
<dbReference type="Pfam" id="PF12804">
    <property type="entry name" value="NTP_transf_3"/>
    <property type="match status" value="1"/>
</dbReference>
<keyword evidence="2" id="KW-0460">Magnesium</keyword>
<evidence type="ECO:0000313" key="5">
    <source>
        <dbReference type="Proteomes" id="UP000631653"/>
    </source>
</evidence>